<dbReference type="InParanoid" id="E3MYV3"/>
<proteinExistence type="predicted"/>
<reference evidence="3" key="1">
    <citation type="submission" date="2007-07" db="EMBL/GenBank/DDBJ databases">
        <title>PCAP assembly of the Caenorhabditis remanei genome.</title>
        <authorList>
            <consortium name="The Caenorhabditis remanei Sequencing Consortium"/>
            <person name="Wilson R.K."/>
        </authorList>
    </citation>
    <scope>NUCLEOTIDE SEQUENCE [LARGE SCALE GENOMIC DNA]</scope>
    <source>
        <strain evidence="3">PB4641</strain>
    </source>
</reference>
<dbReference type="eggNOG" id="ENOG502SGZY">
    <property type="taxonomic scope" value="Eukaryota"/>
</dbReference>
<feature type="region of interest" description="Disordered" evidence="1">
    <location>
        <begin position="370"/>
        <end position="412"/>
    </location>
</feature>
<evidence type="ECO:0000256" key="1">
    <source>
        <dbReference type="SAM" id="MobiDB-lite"/>
    </source>
</evidence>
<gene>
    <name evidence="3" type="ORF">CRE_04183</name>
</gene>
<keyword evidence="4" id="KW-1185">Reference proteome</keyword>
<dbReference type="Proteomes" id="UP000008281">
    <property type="component" value="Unassembled WGS sequence"/>
</dbReference>
<feature type="compositionally biased region" description="Polar residues" evidence="1">
    <location>
        <begin position="273"/>
        <end position="288"/>
    </location>
</feature>
<protein>
    <recommendedName>
        <fullName evidence="2">F-box domain-containing protein</fullName>
    </recommendedName>
</protein>
<dbReference type="AlphaFoldDB" id="E3MYV3"/>
<feature type="region of interest" description="Disordered" evidence="1">
    <location>
        <begin position="212"/>
        <end position="300"/>
    </location>
</feature>
<dbReference type="STRING" id="31234.E3MYV3"/>
<dbReference type="OrthoDB" id="10236871at2759"/>
<evidence type="ECO:0000313" key="3">
    <source>
        <dbReference type="EMBL" id="EFP12234.1"/>
    </source>
</evidence>
<sequence length="412" mass="44774">MSALPILHFPTNTLTKIIDFLSVEEQLNLSKTSKSALKTVQTTTALYSYTLGIYYNDKFEIRLSQLLKTGIEVDSQLMRAGSSYSSKLENFIKRLATVYHKPTVCLTFSKGLSSTKLVTCTITLIKSLKLEIVSLRTHASWATSRHLNKLTTTKTIFFTHCKLDLLDLVRFLKRWMEGSQQEYVRLDGCQVRLKTIFGNLYGTRVRRVMLDGSATGTPDDSSAAGTPDDSSAAGTPCDSSAAYTPADSSAAGTPDDSSAAGTPADFSAAGTPADSSAAGTPDDSSASGTPVDFSAAGTPADSSAAGIPAYSCASCIPSNNLKHKIMTFSRPRWFPKGECFLVRQKNGREALVYQDETTNEDFVLRTDFHIIPDSREDSDSDSDDSDEEDTESETAGDCYSSDEYGDENYRLC</sequence>
<organism evidence="4">
    <name type="scientific">Caenorhabditis remanei</name>
    <name type="common">Caenorhabditis vulgaris</name>
    <dbReference type="NCBI Taxonomy" id="31234"/>
    <lineage>
        <taxon>Eukaryota</taxon>
        <taxon>Metazoa</taxon>
        <taxon>Ecdysozoa</taxon>
        <taxon>Nematoda</taxon>
        <taxon>Chromadorea</taxon>
        <taxon>Rhabditida</taxon>
        <taxon>Rhabditina</taxon>
        <taxon>Rhabditomorpha</taxon>
        <taxon>Rhabditoidea</taxon>
        <taxon>Rhabditidae</taxon>
        <taxon>Peloderinae</taxon>
        <taxon>Caenorhabditis</taxon>
    </lineage>
</organism>
<accession>E3MYV3</accession>
<name>E3MYV3_CAERE</name>
<dbReference type="Pfam" id="PF00646">
    <property type="entry name" value="F-box"/>
    <property type="match status" value="1"/>
</dbReference>
<dbReference type="PROSITE" id="PS50181">
    <property type="entry name" value="FBOX"/>
    <property type="match status" value="1"/>
</dbReference>
<feature type="domain" description="F-box" evidence="2">
    <location>
        <begin position="3"/>
        <end position="50"/>
    </location>
</feature>
<dbReference type="HOGENOM" id="CLU_667721_0_0_1"/>
<evidence type="ECO:0000313" key="4">
    <source>
        <dbReference type="Proteomes" id="UP000008281"/>
    </source>
</evidence>
<evidence type="ECO:0000259" key="2">
    <source>
        <dbReference type="PROSITE" id="PS50181"/>
    </source>
</evidence>
<feature type="compositionally biased region" description="Acidic residues" evidence="1">
    <location>
        <begin position="378"/>
        <end position="394"/>
    </location>
</feature>
<dbReference type="InterPro" id="IPR001810">
    <property type="entry name" value="F-box_dom"/>
</dbReference>
<dbReference type="EMBL" id="DS268498">
    <property type="protein sequence ID" value="EFP12234.1"/>
    <property type="molecule type" value="Genomic_DNA"/>
</dbReference>
<feature type="compositionally biased region" description="Polar residues" evidence="1">
    <location>
        <begin position="214"/>
        <end position="260"/>
    </location>
</feature>